<dbReference type="Proteomes" id="UP000607281">
    <property type="component" value="Unassembled WGS sequence"/>
</dbReference>
<gene>
    <name evidence="1" type="ORF">H6G18_02065</name>
</gene>
<proteinExistence type="predicted"/>
<keyword evidence="2" id="KW-1185">Reference proteome</keyword>
<evidence type="ECO:0000313" key="2">
    <source>
        <dbReference type="Proteomes" id="UP000607281"/>
    </source>
</evidence>
<dbReference type="EMBL" id="JACJRF010000002">
    <property type="protein sequence ID" value="MBD2342933.1"/>
    <property type="molecule type" value="Genomic_DNA"/>
</dbReference>
<comment type="caution">
    <text evidence="1">The sequence shown here is derived from an EMBL/GenBank/DDBJ whole genome shotgun (WGS) entry which is preliminary data.</text>
</comment>
<dbReference type="RefSeq" id="WP_190405410.1">
    <property type="nucleotide sequence ID" value="NZ_JACJRF010000002.1"/>
</dbReference>
<evidence type="ECO:0000313" key="1">
    <source>
        <dbReference type="EMBL" id="MBD2342933.1"/>
    </source>
</evidence>
<accession>A0ABR8CKK8</accession>
<organism evidence="1 2">
    <name type="scientific">Anabaena subtropica FACHB-260</name>
    <dbReference type="NCBI Taxonomy" id="2692884"/>
    <lineage>
        <taxon>Bacteria</taxon>
        <taxon>Bacillati</taxon>
        <taxon>Cyanobacteriota</taxon>
        <taxon>Cyanophyceae</taxon>
        <taxon>Nostocales</taxon>
        <taxon>Nostocaceae</taxon>
        <taxon>Anabaena</taxon>
    </lineage>
</organism>
<sequence length="261" mass="29901">MLMSRHRILAPCVVCLCALSIGWIQSPRLQNLLKNQQDISLASLEKDIQAESLRLNLLKKTPSFGYDNLMANWVYLNFLQYFGDEEIRAKTGYGLSPEYFEVIIERDPRFLEVYISLSTSISLYAAMPERSIVLMDKALKSLKPKVPEKSYYVWRYKGIDELLFLGNYQAAQQSFTTAANWATNYTDEESKYVAVTSLRTANFLRQNPDSKYAQISTWAMILSNQVDEITQKRAINEIEKLGGRIVTTPEGVNQIIFPPQD</sequence>
<protein>
    <submittedName>
        <fullName evidence="1">Uncharacterized protein</fullName>
    </submittedName>
</protein>
<name>A0ABR8CKK8_9NOST</name>
<reference evidence="1 2" key="1">
    <citation type="journal article" date="2020" name="ISME J.">
        <title>Comparative genomics reveals insights into cyanobacterial evolution and habitat adaptation.</title>
        <authorList>
            <person name="Chen M.Y."/>
            <person name="Teng W.K."/>
            <person name="Zhao L."/>
            <person name="Hu C.X."/>
            <person name="Zhou Y.K."/>
            <person name="Han B.P."/>
            <person name="Song L.R."/>
            <person name="Shu W.S."/>
        </authorList>
    </citation>
    <scope>NUCLEOTIDE SEQUENCE [LARGE SCALE GENOMIC DNA]</scope>
    <source>
        <strain evidence="1 2">FACHB-260</strain>
    </source>
</reference>